<dbReference type="AlphaFoldDB" id="A0A6N8UCK5"/>
<sequence>MEETASLFPDKAALTNFTVNILTQDYDKLPQLTKLDIVSLLQLVWPDSKTELPVHWHDLHVYSFCLYEGTELLGYAGVVRKTIHSDDEMFYVVSLTCMAVHPNDRKQGYGKQLMEAIMKWLRDHHTEFDFGIFTCDPSCVAFYEQFGWKARSDMLVKGNTKNHAYTSEHLHVIVMYQPFRRKNLFQNCDIKTVLYLGLPDQQFL</sequence>
<reference evidence="2 3" key="1">
    <citation type="submission" date="2019-12" db="EMBL/GenBank/DDBJ databases">
        <authorList>
            <person name="Yang R."/>
        </authorList>
    </citation>
    <scope>NUCLEOTIDE SEQUENCE [LARGE SCALE GENOMIC DNA]</scope>
    <source>
        <strain evidence="2 3">DONG20-135</strain>
    </source>
</reference>
<accession>A0A6N8UCK5</accession>
<evidence type="ECO:0000313" key="3">
    <source>
        <dbReference type="Proteomes" id="UP000434036"/>
    </source>
</evidence>
<gene>
    <name evidence="2" type="ORF">GSF08_09800</name>
</gene>
<dbReference type="GO" id="GO:0016747">
    <property type="term" value="F:acyltransferase activity, transferring groups other than amino-acyl groups"/>
    <property type="evidence" value="ECO:0007669"/>
    <property type="project" value="InterPro"/>
</dbReference>
<evidence type="ECO:0000259" key="1">
    <source>
        <dbReference type="PROSITE" id="PS51186"/>
    </source>
</evidence>
<name>A0A6N8UCK5_9FIRM</name>
<dbReference type="CDD" id="cd04301">
    <property type="entry name" value="NAT_SF"/>
    <property type="match status" value="1"/>
</dbReference>
<dbReference type="EMBL" id="WUUQ01000004">
    <property type="protein sequence ID" value="MXQ74229.1"/>
    <property type="molecule type" value="Genomic_DNA"/>
</dbReference>
<comment type="caution">
    <text evidence="2">The sequence shown here is derived from an EMBL/GenBank/DDBJ whole genome shotgun (WGS) entry which is preliminary data.</text>
</comment>
<reference evidence="2 3" key="2">
    <citation type="submission" date="2020-01" db="EMBL/GenBank/DDBJ databases">
        <title>Clostridiaceae sp. nov. isolated from the gut of human by culturomics.</title>
        <authorList>
            <person name="Chang Y."/>
        </authorList>
    </citation>
    <scope>NUCLEOTIDE SEQUENCE [LARGE SCALE GENOMIC DNA]</scope>
    <source>
        <strain evidence="2 3">DONG20-135</strain>
    </source>
</reference>
<dbReference type="InterPro" id="IPR016181">
    <property type="entry name" value="Acyl_CoA_acyltransferase"/>
</dbReference>
<organism evidence="2 3">
    <name type="scientific">Copranaerobaculum intestinale</name>
    <dbReference type="NCBI Taxonomy" id="2692629"/>
    <lineage>
        <taxon>Bacteria</taxon>
        <taxon>Bacillati</taxon>
        <taxon>Bacillota</taxon>
        <taxon>Erysipelotrichia</taxon>
        <taxon>Erysipelotrichales</taxon>
        <taxon>Erysipelotrichaceae</taxon>
        <taxon>Copranaerobaculum</taxon>
    </lineage>
</organism>
<protein>
    <submittedName>
        <fullName evidence="2">GNAT family N-acetyltransferase</fullName>
    </submittedName>
</protein>
<dbReference type="SUPFAM" id="SSF55729">
    <property type="entry name" value="Acyl-CoA N-acyltransferases (Nat)"/>
    <property type="match status" value="1"/>
</dbReference>
<dbReference type="Gene3D" id="3.40.630.30">
    <property type="match status" value="1"/>
</dbReference>
<dbReference type="InterPro" id="IPR000182">
    <property type="entry name" value="GNAT_dom"/>
</dbReference>
<dbReference type="Pfam" id="PF00583">
    <property type="entry name" value="Acetyltransf_1"/>
    <property type="match status" value="1"/>
</dbReference>
<dbReference type="PROSITE" id="PS51186">
    <property type="entry name" value="GNAT"/>
    <property type="match status" value="1"/>
</dbReference>
<dbReference type="RefSeq" id="WP_160625621.1">
    <property type="nucleotide sequence ID" value="NZ_WUUQ01000004.1"/>
</dbReference>
<proteinExistence type="predicted"/>
<keyword evidence="2" id="KW-0808">Transferase</keyword>
<evidence type="ECO:0000313" key="2">
    <source>
        <dbReference type="EMBL" id="MXQ74229.1"/>
    </source>
</evidence>
<keyword evidence="3" id="KW-1185">Reference proteome</keyword>
<feature type="domain" description="N-acetyltransferase" evidence="1">
    <location>
        <begin position="19"/>
        <end position="180"/>
    </location>
</feature>
<dbReference type="Proteomes" id="UP000434036">
    <property type="component" value="Unassembled WGS sequence"/>
</dbReference>